<evidence type="ECO:0000259" key="24">
    <source>
        <dbReference type="Pfam" id="PF18198"/>
    </source>
</evidence>
<dbReference type="InterPro" id="IPR042219">
    <property type="entry name" value="AAA_lid_11_sf"/>
</dbReference>
<dbReference type="InterPro" id="IPR027417">
    <property type="entry name" value="P-loop_NTPase"/>
</dbReference>
<dbReference type="Gene3D" id="1.20.920.30">
    <property type="match status" value="1"/>
</dbReference>
<dbReference type="Pfam" id="PF18199">
    <property type="entry name" value="Dynein_C"/>
    <property type="match status" value="1"/>
</dbReference>
<dbReference type="GO" id="GO:0007018">
    <property type="term" value="P:microtubule-based movement"/>
    <property type="evidence" value="ECO:0007669"/>
    <property type="project" value="InterPro"/>
</dbReference>
<evidence type="ECO:0000256" key="10">
    <source>
        <dbReference type="ARBA" id="ARBA00023069"/>
    </source>
</evidence>
<dbReference type="InterPro" id="IPR004273">
    <property type="entry name" value="Dynein_heavy_D6_P-loop"/>
</dbReference>
<keyword evidence="9 14" id="KW-0175">Coiled coil</keyword>
<keyword evidence="4" id="KW-0493">Microtubule</keyword>
<dbReference type="Pfam" id="PF12781">
    <property type="entry name" value="AAA_9"/>
    <property type="match status" value="1"/>
</dbReference>
<keyword evidence="12" id="KW-0206">Cytoskeleton</keyword>
<feature type="domain" description="Dynein heavy chain ATP-binding dynein motor region" evidence="21">
    <location>
        <begin position="3420"/>
        <end position="3637"/>
    </location>
</feature>
<evidence type="ECO:0000259" key="21">
    <source>
        <dbReference type="Pfam" id="PF12781"/>
    </source>
</evidence>
<dbReference type="STRING" id="121224.E0VLA6"/>
<dbReference type="Gene3D" id="1.10.472.130">
    <property type="match status" value="1"/>
</dbReference>
<dbReference type="FunFam" id="3.10.490.20:FF:000002">
    <property type="entry name" value="Dynein axonemal heavy chain 17"/>
    <property type="match status" value="1"/>
</dbReference>
<dbReference type="FunFam" id="1.20.58.1120:FF:000002">
    <property type="entry name" value="Dynein heavy chain 9, axonemal"/>
    <property type="match status" value="1"/>
</dbReference>
<dbReference type="FunFam" id="1.10.472.130:FF:000001">
    <property type="entry name" value="Dynein, axonemal, heavy chain 9"/>
    <property type="match status" value="1"/>
</dbReference>
<dbReference type="InterPro" id="IPR013594">
    <property type="entry name" value="Dynein_heavy_tail"/>
</dbReference>
<dbReference type="InParanoid" id="E0VLA6"/>
<dbReference type="InterPro" id="IPR024317">
    <property type="entry name" value="Dynein_heavy_chain_D4_dom"/>
</dbReference>
<dbReference type="FunFam" id="3.40.50.300:FF:000219">
    <property type="entry name" value="Dynein axonemal heavy chain 17"/>
    <property type="match status" value="1"/>
</dbReference>
<evidence type="ECO:0000256" key="1">
    <source>
        <dbReference type="ARBA" id="ARBA00004430"/>
    </source>
</evidence>
<evidence type="ECO:0000256" key="4">
    <source>
        <dbReference type="ARBA" id="ARBA00022701"/>
    </source>
</evidence>
<dbReference type="InterPro" id="IPR035706">
    <property type="entry name" value="AAA_9"/>
</dbReference>
<evidence type="ECO:0000256" key="3">
    <source>
        <dbReference type="ARBA" id="ARBA00022490"/>
    </source>
</evidence>
<dbReference type="InterPro" id="IPR041466">
    <property type="entry name" value="Dynein_AAA5_ext"/>
</dbReference>
<dbReference type="Gene3D" id="1.10.8.1220">
    <property type="match status" value="1"/>
</dbReference>
<sequence length="4468" mass="511860">MEAPPPDPRLEFLGSYVQKSMKLKPEKWARLLGTEDLKKQIVAFLDNSEPAFLIVLQNSAAQLLLASSFPISLKSKATYFIKKKNKPIPKENISEHLVLGDMATKHIEQLATLVDEIFVPLLSNPSNHKKWPPVIAQDVKKHVHSLKSTVYQVKGQVSGQTVLPMPVGVEKVHDAEKQLRASGGEDVDLYLKSAIEGVVIKWATQINDVLTKESSHAFHNNQNPNPYVEINFWNSRLRNLEYIYNQLRDERVRKMAVILEITDSAYFPCFKNLFLNIVAALAEAKDICLYLKPLLKPLTNLENTIEFSDIKPQLKPLLHVVCLIWANSKYYCNSAKIIVLIRQICNLLIEQAQHFLDPSSLFQTDVDEAMQRIKLSVSIFDDFRKAFDDCKNNMASYFKNEQPVMWTFHPNIVFERFEQFLNRLQTIQSFFDTVQEFLKLEKIEIGGLKGRTLSGRIVKISQEFHEYFSVFATKTYNVLDPEDDAFIFDYNEFQVKIMELDRKLASILCEAFDDCHNLESILKLINIIGTILERPLVKDKFTAKYKKIVDFLICEVNVCQELYDEQMQFLKLNKYMQVYKFLPTLAGAFQWCDQLGMRIQNCVVSFKTIDHPILKCPEAESAIEKYNILINSLDELKKKYFEEWAQTVEDKCKNNLEKSLLDRKKENAELIVNFDPDLVAILREVHYLQLMNKENIPQAALNLSEKEEVFRRYTARLNQIKDWYNKIRRVCAPVEFNLIKDLVKEIDKEIEKGQYDLNWNSPNLSEYVDNLFNLVGSLDKRVQSTQYNISVIRNIMSTWLKLPLFERKDGKKDALLCLDEKTDRIQKRYAEMKTAADDIFKMIEKNMTLFDMKEKTNSSAWKKYLQYVDSIVSGALLRTIGCSIAYLAEGMDSTKNLTPLFEVRLELLDPDVVFVPSLNPNSTDTFLSVIENLIKDILLMATLIPRVASESDNQTDYLQEIENNQDILDMKNEIIEGVKIVMNEANEFASGVDAYSYLWLDDSQSYLAQFLTYGRQLTMEEMEYVANNDPAQPKTCNPKIEDFREQIDQYENLYSEVEELASFQIFCGWFQVDCRPFKQSLLNTVRKWGNMFKQHLVEHVMSSLTDLANFISQADEGLLQNVEEGDYDTLVSVMGYLMNVKERQAVTDDMFEPIRLTIELLKSYDQELPEEANVLLQELPEQWENTKKIATVVKQQVAPLQAVEVSSIRKKIQAFDVTQNQYRDSFKKYSFMKNDCENPYDELDKAHLELFSFEQEMKKIQDSASLFEVNVPEFKPMKQCRKEIKMLKQLWDYVNIVQSCIEDWKTTPWRKVDVENMDIECKKFAKEIRALDKEMRGWDTYITLEATVKNMLTSLKAVGELQNPAIRERHWNQLMSSTKVEFVMDSKTTLADLLELNLHKCEEEVKNIVDKAVKEMSMEKILRELNVTWSKMEFDHEIHSRTNCKLLKTTEELIETLEDNQVQLQNLITSKFIAHFLEEVSGWQTKLSIADQVITVWFEVQRTWMHLESIFMSSEDIRKQLPEDAERFDNIDRDFKMLTDKMTMTPNVVQATNQEGLLKTLDDLQKQLILCEKALAEYLETKRLSFPRFYFVSSADLLDVLSNGNQPELVAKHLTKLFDSLARLNFKEKEGKPVTALGMYAKDGEYVEFNEECDCTGAVEKWLNRVQSSMRLSIRHYFSEGVFTYEEKQREQWLFDYPAQVSLCGTQIWWTTEVNMAFARLEEGYDNALKDYQKKQISQLSTLISLLLGELTKQDRQKIMTICTIDVHSRDVVAKLIQKKVESSNEFQWQSQLRHRWDEQEKDCFANICDAQFRYSHEYLGNTPRLVITPLTDRCYITLTQSLHLIMGGGPAGPAGTGKTETTKDLGRALGIMVYVFNCSEQMDYKSCGNIYKGLAQTGAWGCFDEFNRISVEVLSVVAVQVKSLQDAIRDKKSTFNFMGEMIAMVPTVGIFITMNPGYAGRTELPENLKALFRPCAMVVPDFELICEIMLVAEGFQEARVLARKFITLYTLCKELLSKQDHYDWGLRAIKSVLVVAGSLKRGDPGRPEEEVLMRALRDFNIPKIVTDDVPVFMGLIGDLFPALDVPRKRDMEFEKTVKQATLDLNLQPEDNYILKVVQLEELLEVRHSVFVVGTAGTGKTQVWKTLYKTYQNIKKKPIYNDLNPKAVTNDELFGIINPATREWKDGLFSILMRDQANLGGDNPKWIVLDGDIDPMWIESLNTVMDDNKVLTLASNERIALTPAMRLLFEISNLRTATPATVSRAGILYLNPQDLGWNPFVTSWIETRQNATEKSNLVTFFDKYIPACLENIRTRFKKITGIVEIAHIQMLCFLLDCLLIPQNYVPEGPKEILETYFVFACIWAFGAAMFQDQAVDYRVEFSKWWVNEFKSIKFPAQGTVFDYYIDAETKQFTLWTERVPKFELDSDIPLQAVLVHTSESIRIRYFLDILMEKRHPVMLVGNAGCGKTVLIGEKLSSLNENFAVAKIPFNFYTTSEMFQKILEKPLEKKAGRNYGPPGNKTLIYFIDDMNMPEVDPYGTVQPHTIIRQHLDYSHWYDRTKLTIKDIHNTQYVSCMNPTAGSFTINPRLQRHFCVLAVSFPSQESLNMIYHSILIQHLNNSEFKFPSTVVKLSQSIVTASLALHSKAGAVFLPTAIKFHYIFNLRELSNVFQGLLFSTNECLTQPTDLIRLWLHETERVYRDKLTDEKDIDAFNKIQTDLVKKNFDDVDEGVVSEKPNLYCHFAQGIGEPKYMPITEWTVITKLLQEALSSYNDLVAAMNLVLFEDAMMHICRINRILESPRGSALLVGVGGSGKQSLSRLAAFIASLEVAQIQLRKGYGVFDLKMELSSLYLKSGLKNVGIMFLMTDAQVPYETFLVLINDMLASGEIPDLFPDDEMENIIGGVRNEVKGAGILDTRENCWKFFIDRVRKQLKVVLCFSPVGSTLRVRSRKFPAVINCTAINWFHEWPQEALMSVSKRFLEELEPLPSGLRESAAKFMAHAHTSVNSMSRIYLQNERRYNYTTPKSFLEQISLYSRLLKMKNDELTGKVDRLQNGLEKLRSTAEQVDALKEKLAVQEVELKIKNEAADALIEIVGVETEKCSIEKSIADEEEQKVALIASEVLKKQKDCEADLVKAEPALLAAQEALNTLNKANLTELKSFGSPPGAVTNVTAAVMVLLAPNGKIPKDRSWKAAKIMMAKVDQFLDTLINYDKENIHPEIIKAIQPYLKDAEFEPEFVRSKSGAAAGLCAWVINIIKFYEVYCDVEPKRKALAAANAELATAQEKLSIIKNKVASLEEQLAKLTADFEKATSEKLRCQQEADATSSTISLANRLVGGLGSENVRWAESVANFMQQRMTLPGDILLVTAFISYVGCFTKQFRLDLMNKMWQPFLKTLEPPIPITEGLDPLSLLTDDAQIATWNNEGLPSDRMSTENATILSNSDRWPLMIDPQLQGVKWIKQKYGDSLKVIRLGQKGYLDVVEKALGCGSTILFENIGESVDPVLDPLLGRNLIKKGRAIKIGDKEVEYNPSFRLILHTKLANPHYKPEMQAQTTLINFTVTRDGLEDQLLAEVVKAERPDLEELKADLTKQQNDFKIMLKKLEDDLLSRLSSAGSNILGDTALVENLETTKRTAAEIEQRVGEAKITSAKIDQAREYYRPAASRASLIYFILNDLNTINPIYQFSLKAFSVVFQKAIERAEKSEDVSIRVNNLIDSITYSVFMYTTRGLFECDKLIFTSQMAFQILLTNEEILPAELDFFLRFPITPHVTSPVDFLSNTSWGGVRTLSQKDEFRSLDRDIETSSKRWKKFVESDCPEREKLPQEWKNKTALQRLCLMRALRPDRMTYAMAVFIEEKLGYKYVEGKTLEFAKSFEETSPSTPIFFILSPGVNPLKDVEELGRKIGFTSQNENFHNVSLGQGQEVVAEGAMDVAAQKGHWVILQNIHLVKKWLPSLEKKLEHFSENSHSDYRVFMSAEPAATPSAHIIPQGILESSIKITNEPPTGMQANIHKALDNFNQDTLEMCGKEAEFKAILFSLCYFHAVVAERRKFGPQGWNRIYPFNIGDLTISVSVLYNYLEANAKVPWEDLRYLFGEIMYGGHITDDWDRRLCISYLEELMQPDLVDGELMLAPGFQAPPNVDYVGFHCYIDEAMPPESPYLYGLHPNAEIGFLTTSAENLFRTVFEMQPRDAGASGGTTVTREDKVKQILDEIIEKLPDEFNMAEIMSKVEERTPYVIVAFQECERMNFLTGDMKRSLKELDLGLKGELTITSDMEDLENSLFLDQVPNVWSRRAYPSLLGLTSWFADLLLRLRELETWATDFLPSSVWLAGFFNPQSFLTAIMQSTARKNELPLDKMCLQCDVTKKQKEEFTTAPRDGAYVHGLFMEGARWDVAQGVITDSRLKELFPTMPVINIRAITQDKQDLRNIYECPVYKTRTRGPTYVWTFNLKSKDKPSKWTLAGVALLLQV</sequence>
<evidence type="ECO:0000256" key="14">
    <source>
        <dbReference type="SAM" id="Coils"/>
    </source>
</evidence>
<dbReference type="CTD" id="8229524"/>
<dbReference type="Pfam" id="PF12780">
    <property type="entry name" value="AAA_8"/>
    <property type="match status" value="1"/>
</dbReference>
<organism>
    <name type="scientific">Pediculus humanus subsp. corporis</name>
    <name type="common">Body louse</name>
    <dbReference type="NCBI Taxonomy" id="121224"/>
    <lineage>
        <taxon>Eukaryota</taxon>
        <taxon>Metazoa</taxon>
        <taxon>Ecdysozoa</taxon>
        <taxon>Arthropoda</taxon>
        <taxon>Hexapoda</taxon>
        <taxon>Insecta</taxon>
        <taxon>Pterygota</taxon>
        <taxon>Neoptera</taxon>
        <taxon>Paraneoptera</taxon>
        <taxon>Psocodea</taxon>
        <taxon>Troctomorpha</taxon>
        <taxon>Phthiraptera</taxon>
        <taxon>Anoplura</taxon>
        <taxon>Pediculidae</taxon>
        <taxon>Pediculus</taxon>
    </lineage>
</organism>
<keyword evidence="10" id="KW-0969">Cilium</keyword>
<dbReference type="Pfam" id="PF12777">
    <property type="entry name" value="MT"/>
    <property type="match status" value="1"/>
</dbReference>
<dbReference type="InterPro" id="IPR035699">
    <property type="entry name" value="AAA_6"/>
</dbReference>
<evidence type="ECO:0000256" key="7">
    <source>
        <dbReference type="ARBA" id="ARBA00022840"/>
    </source>
</evidence>
<dbReference type="GO" id="GO:0008569">
    <property type="term" value="F:minus-end-directed microtubule motor activity"/>
    <property type="evidence" value="ECO:0007669"/>
    <property type="project" value="InterPro"/>
</dbReference>
<gene>
    <name evidence="27" type="primary">8229524</name>
    <name evidence="26" type="ORF">Phum_PHUM285280</name>
</gene>
<evidence type="ECO:0000256" key="2">
    <source>
        <dbReference type="ARBA" id="ARBA00008887"/>
    </source>
</evidence>
<proteinExistence type="inferred from homology"/>
<dbReference type="InterPro" id="IPR013602">
    <property type="entry name" value="Dynein_heavy_linker"/>
</dbReference>
<dbReference type="FunFam" id="1.20.140.100:FF:000001">
    <property type="entry name" value="dynein heavy chain 17, axonemal"/>
    <property type="match status" value="1"/>
</dbReference>
<dbReference type="Gene3D" id="3.10.490.20">
    <property type="match status" value="1"/>
</dbReference>
<keyword evidence="13" id="KW-0966">Cell projection</keyword>
<dbReference type="FunFam" id="1.10.8.1220:FF:000001">
    <property type="entry name" value="Dynein axonemal heavy chain 5"/>
    <property type="match status" value="1"/>
</dbReference>
<dbReference type="Gene3D" id="6.10.140.1060">
    <property type="match status" value="1"/>
</dbReference>
<dbReference type="FunFam" id="3.40.50.300:FF:002141">
    <property type="entry name" value="Dynein heavy chain"/>
    <property type="match status" value="1"/>
</dbReference>
<dbReference type="FunFam" id="1.20.920.30:FF:000003">
    <property type="entry name" value="Dynein axonemal heavy chain 17"/>
    <property type="match status" value="1"/>
</dbReference>
<feature type="domain" description="Dynein heavy chain AAA module D4" evidence="20">
    <location>
        <begin position="2778"/>
        <end position="3037"/>
    </location>
</feature>
<dbReference type="OrthoDB" id="447173at2759"/>
<dbReference type="Gene3D" id="3.20.180.20">
    <property type="entry name" value="Dynein heavy chain, N-terminal domain 2"/>
    <property type="match status" value="1"/>
</dbReference>
<keyword evidence="8" id="KW-0243">Dynein</keyword>
<dbReference type="Gene3D" id="1.20.140.100">
    <property type="entry name" value="Dynein heavy chain, N-terminal domain 2"/>
    <property type="match status" value="1"/>
</dbReference>
<dbReference type="Pfam" id="PF18198">
    <property type="entry name" value="AAA_lid_11"/>
    <property type="match status" value="1"/>
</dbReference>
<evidence type="ECO:0000256" key="11">
    <source>
        <dbReference type="ARBA" id="ARBA00023175"/>
    </source>
</evidence>
<dbReference type="Proteomes" id="UP000009046">
    <property type="component" value="Unassembled WGS sequence"/>
</dbReference>
<evidence type="ECO:0000259" key="22">
    <source>
        <dbReference type="Pfam" id="PF17852"/>
    </source>
</evidence>
<dbReference type="PANTHER" id="PTHR45703:SF8">
    <property type="entry name" value="DYNEINS HEAVY CHAIN"/>
    <property type="match status" value="1"/>
</dbReference>
<feature type="domain" description="Dynein heavy chain 3 AAA+ lid" evidence="23">
    <location>
        <begin position="2636"/>
        <end position="2731"/>
    </location>
</feature>
<feature type="domain" description="Dynein heavy chain coiled coil stalk" evidence="19">
    <location>
        <begin position="3050"/>
        <end position="3393"/>
    </location>
</feature>
<dbReference type="InterPro" id="IPR043157">
    <property type="entry name" value="Dynein_AAA1S"/>
</dbReference>
<dbReference type="FunCoup" id="E0VLA6">
    <property type="interactions" value="42"/>
</dbReference>
<dbReference type="Gene3D" id="1.20.1270.280">
    <property type="match status" value="1"/>
</dbReference>
<dbReference type="Pfam" id="PF12774">
    <property type="entry name" value="AAA_6"/>
    <property type="match status" value="1"/>
</dbReference>
<dbReference type="Pfam" id="PF08385">
    <property type="entry name" value="DHC_N1"/>
    <property type="match status" value="1"/>
</dbReference>
<dbReference type="KEGG" id="phu:Phum_PHUM285280"/>
<dbReference type="FunFam" id="3.40.50.300:FF:000667">
    <property type="entry name" value="Dynein axonemal heavy chain 11"/>
    <property type="match status" value="1"/>
</dbReference>
<keyword evidence="11" id="KW-0505">Motor protein</keyword>
<keyword evidence="3" id="KW-0963">Cytoplasm</keyword>
<feature type="coiled-coil region" evidence="14">
    <location>
        <begin position="3571"/>
        <end position="3605"/>
    </location>
</feature>
<dbReference type="Gene3D" id="1.10.287.2620">
    <property type="match status" value="1"/>
</dbReference>
<evidence type="ECO:0000259" key="15">
    <source>
        <dbReference type="Pfam" id="PF03028"/>
    </source>
</evidence>
<dbReference type="PANTHER" id="PTHR45703">
    <property type="entry name" value="DYNEIN HEAVY CHAIN"/>
    <property type="match status" value="1"/>
</dbReference>
<reference evidence="27" key="3">
    <citation type="submission" date="2021-02" db="UniProtKB">
        <authorList>
            <consortium name="EnsemblMetazoa"/>
        </authorList>
    </citation>
    <scope>IDENTIFICATION</scope>
    <source>
        <strain evidence="27">USDA</strain>
    </source>
</reference>
<dbReference type="eggNOG" id="KOG3595">
    <property type="taxonomic scope" value="Eukaryota"/>
</dbReference>
<feature type="domain" description="Dynein heavy chain C-terminal" evidence="25">
    <location>
        <begin position="4173"/>
        <end position="4466"/>
    </location>
</feature>
<comment type="subcellular location">
    <subcellularLocation>
        <location evidence="1">Cytoplasm</location>
        <location evidence="1">Cytoskeleton</location>
        <location evidence="1">Cilium axoneme</location>
    </subcellularLocation>
</comment>
<keyword evidence="28" id="KW-1185">Reference proteome</keyword>
<reference evidence="26" key="1">
    <citation type="submission" date="2007-04" db="EMBL/GenBank/DDBJ databases">
        <title>Annotation of Pediculus humanus corporis strain USDA.</title>
        <authorList>
            <person name="Kirkness E."/>
            <person name="Hannick L."/>
            <person name="Hass B."/>
            <person name="Bruggner R."/>
            <person name="Lawson D."/>
            <person name="Bidwell S."/>
            <person name="Joardar V."/>
            <person name="Caler E."/>
            <person name="Walenz B."/>
            <person name="Inman J."/>
            <person name="Schobel S."/>
            <person name="Galinsky K."/>
            <person name="Amedeo P."/>
            <person name="Strausberg R."/>
        </authorList>
    </citation>
    <scope>NUCLEOTIDE SEQUENCE</scope>
    <source>
        <strain evidence="26">USDA</strain>
    </source>
</reference>
<dbReference type="FunFam" id="3.40.50.300:FF:000411">
    <property type="entry name" value="dynein heavy chain 17, axonemal"/>
    <property type="match status" value="1"/>
</dbReference>
<evidence type="ECO:0000313" key="28">
    <source>
        <dbReference type="Proteomes" id="UP000009046"/>
    </source>
</evidence>
<dbReference type="SUPFAM" id="SSF52540">
    <property type="entry name" value="P-loop containing nucleoside triphosphate hydrolases"/>
    <property type="match status" value="4"/>
</dbReference>
<dbReference type="GO" id="GO:0045505">
    <property type="term" value="F:dynein intermediate chain binding"/>
    <property type="evidence" value="ECO:0007669"/>
    <property type="project" value="InterPro"/>
</dbReference>
<dbReference type="VEuPathDB" id="VectorBase:PHUM285280"/>
<evidence type="ECO:0000313" key="26">
    <source>
        <dbReference type="EMBL" id="EEB14162.1"/>
    </source>
</evidence>
<evidence type="ECO:0000259" key="25">
    <source>
        <dbReference type="Pfam" id="PF18199"/>
    </source>
</evidence>
<dbReference type="EMBL" id="DS235271">
    <property type="protein sequence ID" value="EEB14162.1"/>
    <property type="molecule type" value="Genomic_DNA"/>
</dbReference>
<evidence type="ECO:0000259" key="20">
    <source>
        <dbReference type="Pfam" id="PF12780"/>
    </source>
</evidence>
<dbReference type="Pfam" id="PF08393">
    <property type="entry name" value="DHC_N2"/>
    <property type="match status" value="1"/>
</dbReference>
<dbReference type="GO" id="GO:0005930">
    <property type="term" value="C:axoneme"/>
    <property type="evidence" value="ECO:0007669"/>
    <property type="project" value="UniProtKB-SubCell"/>
</dbReference>
<dbReference type="Pfam" id="PF12775">
    <property type="entry name" value="AAA_7"/>
    <property type="match status" value="1"/>
</dbReference>
<feature type="domain" description="Dynein heavy chain hydrolytic ATP-binding dynein motor region" evidence="18">
    <location>
        <begin position="1815"/>
        <end position="2141"/>
    </location>
</feature>
<dbReference type="Pfam" id="PF17857">
    <property type="entry name" value="AAA_lid_1"/>
    <property type="match status" value="1"/>
</dbReference>
<accession>E0VLA6</accession>
<dbReference type="GeneID" id="8229524"/>
<feature type="domain" description="Dynein heavy chain region D6 P-loop" evidence="15">
    <location>
        <begin position="3878"/>
        <end position="3998"/>
    </location>
</feature>
<dbReference type="FunFam" id="1.20.920.20:FF:000003">
    <property type="entry name" value="Dynein axonemal heavy chain 17"/>
    <property type="match status" value="1"/>
</dbReference>
<dbReference type="InterPro" id="IPR041228">
    <property type="entry name" value="Dynein_C"/>
</dbReference>
<dbReference type="EnsemblMetazoa" id="PHUM285280-RA">
    <property type="protein sequence ID" value="PHUM285280-PA"/>
    <property type="gene ID" value="PHUM285280"/>
</dbReference>
<dbReference type="InterPro" id="IPR042222">
    <property type="entry name" value="Dynein_2_N"/>
</dbReference>
<dbReference type="Gene3D" id="1.20.920.20">
    <property type="match status" value="1"/>
</dbReference>
<feature type="domain" description="Dynein heavy chain AAA lid" evidence="24">
    <location>
        <begin position="4030"/>
        <end position="4166"/>
    </location>
</feature>
<dbReference type="InterPro" id="IPR026983">
    <property type="entry name" value="DHC"/>
</dbReference>
<evidence type="ECO:0000256" key="13">
    <source>
        <dbReference type="ARBA" id="ARBA00023273"/>
    </source>
</evidence>
<keyword evidence="6" id="KW-0547">Nucleotide-binding</keyword>
<evidence type="ECO:0000259" key="23">
    <source>
        <dbReference type="Pfam" id="PF17857"/>
    </source>
</evidence>
<dbReference type="GO" id="GO:0097729">
    <property type="term" value="C:9+2 motile cilium"/>
    <property type="evidence" value="ECO:0007669"/>
    <property type="project" value="UniProtKB-ARBA"/>
</dbReference>
<keyword evidence="5" id="KW-0677">Repeat</keyword>
<evidence type="ECO:0000259" key="19">
    <source>
        <dbReference type="Pfam" id="PF12777"/>
    </source>
</evidence>
<dbReference type="FunFam" id="1.20.1270.280:FF:000003">
    <property type="entry name" value="Dynein axonemal heavy chain 17"/>
    <property type="match status" value="1"/>
</dbReference>
<reference evidence="26" key="2">
    <citation type="submission" date="2007-04" db="EMBL/GenBank/DDBJ databases">
        <title>The genome of the human body louse.</title>
        <authorList>
            <consortium name="The Human Body Louse Genome Consortium"/>
            <person name="Kirkness E."/>
            <person name="Walenz B."/>
            <person name="Hass B."/>
            <person name="Bruggner R."/>
            <person name="Strausberg R."/>
        </authorList>
    </citation>
    <scope>NUCLEOTIDE SEQUENCE</scope>
    <source>
        <strain evidence="26">USDA</strain>
    </source>
</reference>
<dbReference type="OMA" id="WAYLVND"/>
<keyword evidence="7" id="KW-0067">ATP-binding</keyword>
<evidence type="ECO:0000256" key="9">
    <source>
        <dbReference type="ARBA" id="ARBA00023054"/>
    </source>
</evidence>
<dbReference type="FunFam" id="1.10.8.710:FF:000002">
    <property type="entry name" value="dynein heavy chain 17, axonemal"/>
    <property type="match status" value="1"/>
</dbReference>
<dbReference type="GO" id="GO:0005524">
    <property type="term" value="F:ATP binding"/>
    <property type="evidence" value="ECO:0007669"/>
    <property type="project" value="UniProtKB-KW"/>
</dbReference>
<feature type="domain" description="Dynein heavy chain tail" evidence="16">
    <location>
        <begin position="193"/>
        <end position="767"/>
    </location>
</feature>
<dbReference type="Gene3D" id="1.10.8.720">
    <property type="entry name" value="Region D6 of dynein motor"/>
    <property type="match status" value="1"/>
</dbReference>
<dbReference type="Pfam" id="PF17852">
    <property type="entry name" value="Dynein_AAA_lid"/>
    <property type="match status" value="1"/>
</dbReference>
<evidence type="ECO:0000259" key="16">
    <source>
        <dbReference type="Pfam" id="PF08385"/>
    </source>
</evidence>
<evidence type="ECO:0000259" key="17">
    <source>
        <dbReference type="Pfam" id="PF08393"/>
    </source>
</evidence>
<evidence type="ECO:0000256" key="8">
    <source>
        <dbReference type="ARBA" id="ARBA00023017"/>
    </source>
</evidence>
<evidence type="ECO:0000313" key="27">
    <source>
        <dbReference type="EnsemblMetazoa" id="PHUM285280-PA"/>
    </source>
</evidence>
<evidence type="ECO:0000256" key="5">
    <source>
        <dbReference type="ARBA" id="ARBA00022737"/>
    </source>
</evidence>
<evidence type="ECO:0000256" key="6">
    <source>
        <dbReference type="ARBA" id="ARBA00022741"/>
    </source>
</evidence>
<dbReference type="InterPro" id="IPR043160">
    <property type="entry name" value="Dynein_C_barrel"/>
</dbReference>
<dbReference type="FunFam" id="1.10.287.2620:FF:000004">
    <property type="entry name" value="Dynein axonemal heavy chain 17"/>
    <property type="match status" value="1"/>
</dbReference>
<feature type="domain" description="Dynein heavy chain AAA 5 extension" evidence="22">
    <location>
        <begin position="2299"/>
        <end position="2417"/>
    </location>
</feature>
<feature type="coiled-coil region" evidence="14">
    <location>
        <begin position="3042"/>
        <end position="3086"/>
    </location>
</feature>
<feature type="domain" description="Dynein heavy chain linker" evidence="17">
    <location>
        <begin position="1277"/>
        <end position="1679"/>
    </location>
</feature>
<comment type="similarity">
    <text evidence="2">Belongs to the dynein heavy chain family.</text>
</comment>
<dbReference type="FunFam" id="1.10.8.720:FF:000002">
    <property type="entry name" value="Dynein heavy chain 9, axonemal"/>
    <property type="match status" value="1"/>
</dbReference>
<dbReference type="Gene3D" id="3.40.50.300">
    <property type="entry name" value="P-loop containing nucleotide triphosphate hydrolases"/>
    <property type="match status" value="5"/>
</dbReference>
<dbReference type="GO" id="GO:0051959">
    <property type="term" value="F:dynein light intermediate chain binding"/>
    <property type="evidence" value="ECO:0007669"/>
    <property type="project" value="InterPro"/>
</dbReference>
<name>E0VLA6_PEDHC</name>
<feature type="coiled-coil region" evidence="14">
    <location>
        <begin position="3272"/>
        <end position="3320"/>
    </location>
</feature>
<dbReference type="FunFam" id="3.20.180.20:FF:000001">
    <property type="entry name" value="Dynein axonemal heavy chain 5"/>
    <property type="match status" value="1"/>
</dbReference>
<dbReference type="HOGENOM" id="CLU_000038_9_1_1"/>
<dbReference type="RefSeq" id="XP_002426900.1">
    <property type="nucleotide sequence ID" value="XM_002426855.1"/>
</dbReference>
<dbReference type="Gene3D" id="1.20.58.1120">
    <property type="match status" value="1"/>
</dbReference>
<dbReference type="InterPro" id="IPR041658">
    <property type="entry name" value="AAA_lid_11"/>
</dbReference>
<dbReference type="EMBL" id="AAZO01003313">
    <property type="status" value="NOT_ANNOTATED_CDS"/>
    <property type="molecule type" value="Genomic_DNA"/>
</dbReference>
<evidence type="ECO:0000259" key="18">
    <source>
        <dbReference type="Pfam" id="PF12774"/>
    </source>
</evidence>
<dbReference type="InterPro" id="IPR041589">
    <property type="entry name" value="DNAH3_AAA_lid_1"/>
</dbReference>
<dbReference type="GO" id="GO:0030286">
    <property type="term" value="C:dynein complex"/>
    <property type="evidence" value="ECO:0007669"/>
    <property type="project" value="UniProtKB-KW"/>
</dbReference>
<dbReference type="InterPro" id="IPR024743">
    <property type="entry name" value="Dynein_HC_stalk"/>
</dbReference>
<dbReference type="FunFam" id="3.40.50.300:FF:000049">
    <property type="entry name" value="Dynein, axonemal, heavy chain 5"/>
    <property type="match status" value="1"/>
</dbReference>
<protein>
    <submittedName>
        <fullName evidence="26 27">Ciliary dynein heavy chain, putative</fullName>
    </submittedName>
</protein>
<dbReference type="Pfam" id="PF03028">
    <property type="entry name" value="Dynein_heavy"/>
    <property type="match status" value="1"/>
</dbReference>
<evidence type="ECO:0000256" key="12">
    <source>
        <dbReference type="ARBA" id="ARBA00023212"/>
    </source>
</evidence>
<dbReference type="InterPro" id="IPR042228">
    <property type="entry name" value="Dynein_linker_3"/>
</dbReference>
<dbReference type="Gene3D" id="1.10.8.710">
    <property type="match status" value="1"/>
</dbReference>
<dbReference type="GO" id="GO:0005874">
    <property type="term" value="C:microtubule"/>
    <property type="evidence" value="ECO:0007669"/>
    <property type="project" value="UniProtKB-KW"/>
</dbReference>